<dbReference type="AlphaFoldDB" id="A0A6N6JH59"/>
<sequence length="73" mass="8486">MGGRDLSGFVFGQNIRNVTRRRTLGKKALHDTVFIDTRRNDPDRNTRILQQGRPDFRTRCEDYVSGHVKNPVE</sequence>
<evidence type="ECO:0000313" key="1">
    <source>
        <dbReference type="EMBL" id="GFE64552.1"/>
    </source>
</evidence>
<evidence type="ECO:0000313" key="2">
    <source>
        <dbReference type="Proteomes" id="UP000436822"/>
    </source>
</evidence>
<dbReference type="EMBL" id="BLJE01000002">
    <property type="protein sequence ID" value="GFE64552.1"/>
    <property type="molecule type" value="Genomic_DNA"/>
</dbReference>
<accession>A0A6N6JH59</accession>
<protein>
    <submittedName>
        <fullName evidence="1">Uncharacterized protein</fullName>
    </submittedName>
</protein>
<organism evidence="1 2">
    <name type="scientific">Litoreibacter roseus</name>
    <dbReference type="NCBI Taxonomy" id="2601869"/>
    <lineage>
        <taxon>Bacteria</taxon>
        <taxon>Pseudomonadati</taxon>
        <taxon>Pseudomonadota</taxon>
        <taxon>Alphaproteobacteria</taxon>
        <taxon>Rhodobacterales</taxon>
        <taxon>Roseobacteraceae</taxon>
        <taxon>Litoreibacter</taxon>
    </lineage>
</organism>
<proteinExistence type="predicted"/>
<keyword evidence="2" id="KW-1185">Reference proteome</keyword>
<gene>
    <name evidence="1" type="ORF">KIN_16260</name>
</gene>
<dbReference type="Proteomes" id="UP000436822">
    <property type="component" value="Unassembled WGS sequence"/>
</dbReference>
<reference evidence="1 2" key="1">
    <citation type="submission" date="2019-12" db="EMBL/GenBank/DDBJ databases">
        <title>Litoreibacter badius sp. nov., a novel bacteriochlorophyll a-containing bacterium in the genus Litoreibacter.</title>
        <authorList>
            <person name="Kanamuro M."/>
            <person name="Takabe Y."/>
            <person name="Mori K."/>
            <person name="Takaichi S."/>
            <person name="Hanada S."/>
        </authorList>
    </citation>
    <scope>NUCLEOTIDE SEQUENCE [LARGE SCALE GENOMIC DNA]</scope>
    <source>
        <strain evidence="1 2">K6</strain>
    </source>
</reference>
<comment type="caution">
    <text evidence="1">The sequence shown here is derived from an EMBL/GenBank/DDBJ whole genome shotgun (WGS) entry which is preliminary data.</text>
</comment>
<name>A0A6N6JH59_9RHOB</name>